<accession>A0ABT5JUA9</accession>
<proteinExistence type="inferred from homology"/>
<dbReference type="InterPro" id="IPR025857">
    <property type="entry name" value="MacB_PCD"/>
</dbReference>
<evidence type="ECO:0000259" key="9">
    <source>
        <dbReference type="Pfam" id="PF12704"/>
    </source>
</evidence>
<name>A0ABT5JUA9_9BURK</name>
<feature type="domain" description="ABC3 transporter permease C-terminal" evidence="8">
    <location>
        <begin position="286"/>
        <end position="397"/>
    </location>
</feature>
<reference evidence="10 11" key="1">
    <citation type="submission" date="2022-10" db="EMBL/GenBank/DDBJ databases">
        <title>Janthinobacterium sp. hw3 Genome sequencing.</title>
        <authorList>
            <person name="Park S."/>
        </authorList>
    </citation>
    <scope>NUCLEOTIDE SEQUENCE [LARGE SCALE GENOMIC DNA]</scope>
    <source>
        <strain evidence="11">hw3</strain>
    </source>
</reference>
<dbReference type="PANTHER" id="PTHR30572">
    <property type="entry name" value="MEMBRANE COMPONENT OF TRANSPORTER-RELATED"/>
    <property type="match status" value="1"/>
</dbReference>
<keyword evidence="2" id="KW-1003">Cell membrane</keyword>
<dbReference type="Pfam" id="PF12704">
    <property type="entry name" value="MacB_PCD"/>
    <property type="match status" value="1"/>
</dbReference>
<protein>
    <submittedName>
        <fullName evidence="10">FtsX-like permease family protein</fullName>
    </submittedName>
</protein>
<dbReference type="Pfam" id="PF02687">
    <property type="entry name" value="FtsX"/>
    <property type="match status" value="1"/>
</dbReference>
<feature type="transmembrane region" description="Helical" evidence="7">
    <location>
        <begin position="335"/>
        <end position="355"/>
    </location>
</feature>
<dbReference type="PANTHER" id="PTHR30572:SF4">
    <property type="entry name" value="ABC TRANSPORTER PERMEASE YTRF"/>
    <property type="match status" value="1"/>
</dbReference>
<feature type="domain" description="MacB-like periplasmic core" evidence="9">
    <location>
        <begin position="19"/>
        <end position="255"/>
    </location>
</feature>
<evidence type="ECO:0000256" key="7">
    <source>
        <dbReference type="SAM" id="Phobius"/>
    </source>
</evidence>
<keyword evidence="11" id="KW-1185">Reference proteome</keyword>
<dbReference type="RefSeq" id="WP_273668934.1">
    <property type="nucleotide sequence ID" value="NZ_JAQQXR010000001.1"/>
</dbReference>
<evidence type="ECO:0000313" key="10">
    <source>
        <dbReference type="EMBL" id="MDC8756309.1"/>
    </source>
</evidence>
<evidence type="ECO:0000256" key="5">
    <source>
        <dbReference type="ARBA" id="ARBA00023136"/>
    </source>
</evidence>
<keyword evidence="3 7" id="KW-0812">Transmembrane</keyword>
<dbReference type="EMBL" id="JAQQXR010000001">
    <property type="protein sequence ID" value="MDC8756309.1"/>
    <property type="molecule type" value="Genomic_DNA"/>
</dbReference>
<comment type="caution">
    <text evidence="10">The sequence shown here is derived from an EMBL/GenBank/DDBJ whole genome shotgun (WGS) entry which is preliminary data.</text>
</comment>
<evidence type="ECO:0000256" key="4">
    <source>
        <dbReference type="ARBA" id="ARBA00022989"/>
    </source>
</evidence>
<feature type="transmembrane region" description="Helical" evidence="7">
    <location>
        <begin position="277"/>
        <end position="307"/>
    </location>
</feature>
<evidence type="ECO:0000256" key="3">
    <source>
        <dbReference type="ARBA" id="ARBA00022692"/>
    </source>
</evidence>
<evidence type="ECO:0000313" key="11">
    <source>
        <dbReference type="Proteomes" id="UP001221208"/>
    </source>
</evidence>
<evidence type="ECO:0000259" key="8">
    <source>
        <dbReference type="Pfam" id="PF02687"/>
    </source>
</evidence>
<sequence length="404" mass="43272">MQTRYILASLRKHRLATFLIALQISLACAVLCNAFFLVVQRVHAMQIESGVAEASLATIKLSGFAPEQAVDVNARVVEALRGVAGIEAVSVVNMVPFGESVSSAGVRLDQERKRFGGVIDFYIGDSKAIETFGLRLVSGRFPLADEYAPIGKTVPSSPPVLITQSLAAHFWPGQLPLGRQFWAMGTAFRVVGVVAHLTVAAPGGGQSADADWAVFVPAIAGANLAGRYILRGRTSDIARISDNAKAAVVKAAPDAVLDTEQSNTLLELRESYFNSSYVMVALLMGVSVALLGTTALGIIGLASFWVTQRRKQIGIRRALGATTGDILRYFQIENFIIVSFGILIGMLLAYALNFGLMRFYELPRLPIWYLAIGAATLWILGQLAVLAPALRASAIPPMLAIKAV</sequence>
<feature type="transmembrane region" description="Helical" evidence="7">
    <location>
        <begin position="367"/>
        <end position="390"/>
    </location>
</feature>
<dbReference type="InterPro" id="IPR003838">
    <property type="entry name" value="ABC3_permease_C"/>
</dbReference>
<comment type="similarity">
    <text evidence="6">Belongs to the ABC-4 integral membrane protein family.</text>
</comment>
<evidence type="ECO:0000256" key="1">
    <source>
        <dbReference type="ARBA" id="ARBA00004651"/>
    </source>
</evidence>
<dbReference type="InterPro" id="IPR050250">
    <property type="entry name" value="Macrolide_Exporter_MacB"/>
</dbReference>
<evidence type="ECO:0000256" key="6">
    <source>
        <dbReference type="ARBA" id="ARBA00038076"/>
    </source>
</evidence>
<organism evidence="10 11">
    <name type="scientific">Janthinobacterium fluminis</name>
    <dbReference type="NCBI Taxonomy" id="2987524"/>
    <lineage>
        <taxon>Bacteria</taxon>
        <taxon>Pseudomonadati</taxon>
        <taxon>Pseudomonadota</taxon>
        <taxon>Betaproteobacteria</taxon>
        <taxon>Burkholderiales</taxon>
        <taxon>Oxalobacteraceae</taxon>
        <taxon>Janthinobacterium</taxon>
    </lineage>
</organism>
<dbReference type="PROSITE" id="PS51257">
    <property type="entry name" value="PROKAR_LIPOPROTEIN"/>
    <property type="match status" value="1"/>
</dbReference>
<gene>
    <name evidence="10" type="ORF">OIK44_01760</name>
</gene>
<keyword evidence="5 7" id="KW-0472">Membrane</keyword>
<evidence type="ECO:0000256" key="2">
    <source>
        <dbReference type="ARBA" id="ARBA00022475"/>
    </source>
</evidence>
<comment type="subcellular location">
    <subcellularLocation>
        <location evidence="1">Cell membrane</location>
        <topology evidence="1">Multi-pass membrane protein</topology>
    </subcellularLocation>
</comment>
<keyword evidence="4 7" id="KW-1133">Transmembrane helix</keyword>
<dbReference type="Proteomes" id="UP001221208">
    <property type="component" value="Unassembled WGS sequence"/>
</dbReference>